<comment type="caution">
    <text evidence="3">The sequence shown here is derived from an EMBL/GenBank/DDBJ whole genome shotgun (WGS) entry which is preliminary data.</text>
</comment>
<dbReference type="AlphaFoldDB" id="A0A1M2V2Y3"/>
<dbReference type="OMA" id="EACHYDG"/>
<proteinExistence type="predicted"/>
<reference evidence="3 4" key="1">
    <citation type="submission" date="2016-10" db="EMBL/GenBank/DDBJ databases">
        <title>Genome sequence of the basidiomycete white-rot fungus Trametes pubescens.</title>
        <authorList>
            <person name="Makela M.R."/>
            <person name="Granchi Z."/>
            <person name="Peng M."/>
            <person name="De Vries R.P."/>
            <person name="Grigoriev I."/>
            <person name="Riley R."/>
            <person name="Hilden K."/>
        </authorList>
    </citation>
    <scope>NUCLEOTIDE SEQUENCE [LARGE SCALE GENOMIC DNA]</scope>
    <source>
        <strain evidence="3 4">FBCC735</strain>
    </source>
</reference>
<dbReference type="OrthoDB" id="5584477at2759"/>
<dbReference type="Proteomes" id="UP000184267">
    <property type="component" value="Unassembled WGS sequence"/>
</dbReference>
<sequence length="655" mass="74961">MPSAHHQLEAVEFLETDTLNRSGHCHGFRFIPIHEKGAEGSKDCVWAAAWPDKEAPPKKFVTSRPTELRLDPVHRCSMDIPIICYPSDEMKHDPFDDLHYGIDLDSDAARILAQVLKQAQNLFRYQHRTFCYAIVFFGWHARIVRVDYAGTTFSTHIDCATDATDLISFLRRFSQASPADRGIDLSAEHISHDSPLGKKMRLRAELNKDPNNPSDLARHLFESLLKEDWPWFKLAVGDGLSRREFLVGSPLYERLAALPNTGSRGYIALDLDDPDQRLVFLKDMWQLSRVGYLQEGATVARLNAAGVPYVPTLVCHGVVDGQVTLSDQLYPYQTFASRLHYRVAIREIAKPLHTFNDSKELLDALKCCVIAHSRAMEIPILHRDISEGNILLVWNPDRKKWEGMLTDWEIATDFTEACHYDGEPVLCCGTHQFAAVRVLEATRGPPERQAEDDLEGFLHVLLYVCVRHLNSNLQNVEAFLQRYFHEDKMLELKRGSFRARCVTEAKIPISQSKKGPATELRFALPSGAGGRSMRRPRYTHPLNDVLQQLFEWLRARYEVLPEMERYNDLYWTPEGSDSKTFTAQRMIDLFDAALEDPQWPVGDKCENRCPKDFNGVKIERTDIRMLLPDDVPIPRPTAHERPEVELPAAKRRRRA</sequence>
<feature type="domain" description="Fungal-type protein kinase" evidence="2">
    <location>
        <begin position="335"/>
        <end position="465"/>
    </location>
</feature>
<protein>
    <recommendedName>
        <fullName evidence="2">Fungal-type protein kinase domain-containing protein</fullName>
    </recommendedName>
</protein>
<evidence type="ECO:0000256" key="1">
    <source>
        <dbReference type="SAM" id="MobiDB-lite"/>
    </source>
</evidence>
<dbReference type="Pfam" id="PF17667">
    <property type="entry name" value="Pkinase_fungal"/>
    <property type="match status" value="1"/>
</dbReference>
<accession>A0A1M2V2Y3</accession>
<dbReference type="PANTHER" id="PTHR38248">
    <property type="entry name" value="FUNK1 6"/>
    <property type="match status" value="1"/>
</dbReference>
<dbReference type="InterPro" id="IPR011009">
    <property type="entry name" value="Kinase-like_dom_sf"/>
</dbReference>
<dbReference type="InterPro" id="IPR040976">
    <property type="entry name" value="Pkinase_fungal"/>
</dbReference>
<evidence type="ECO:0000313" key="4">
    <source>
        <dbReference type="Proteomes" id="UP000184267"/>
    </source>
</evidence>
<gene>
    <name evidence="3" type="ORF">TRAPUB_7605</name>
</gene>
<feature type="region of interest" description="Disordered" evidence="1">
    <location>
        <begin position="630"/>
        <end position="655"/>
    </location>
</feature>
<name>A0A1M2V2Y3_TRAPU</name>
<organism evidence="3 4">
    <name type="scientific">Trametes pubescens</name>
    <name type="common">White-rot fungus</name>
    <dbReference type="NCBI Taxonomy" id="154538"/>
    <lineage>
        <taxon>Eukaryota</taxon>
        <taxon>Fungi</taxon>
        <taxon>Dikarya</taxon>
        <taxon>Basidiomycota</taxon>
        <taxon>Agaricomycotina</taxon>
        <taxon>Agaricomycetes</taxon>
        <taxon>Polyporales</taxon>
        <taxon>Polyporaceae</taxon>
        <taxon>Trametes</taxon>
    </lineage>
</organism>
<evidence type="ECO:0000313" key="3">
    <source>
        <dbReference type="EMBL" id="OJT01961.1"/>
    </source>
</evidence>
<dbReference type="EMBL" id="MNAD01001710">
    <property type="protein sequence ID" value="OJT01961.1"/>
    <property type="molecule type" value="Genomic_DNA"/>
</dbReference>
<evidence type="ECO:0000259" key="2">
    <source>
        <dbReference type="Pfam" id="PF17667"/>
    </source>
</evidence>
<keyword evidence="4" id="KW-1185">Reference proteome</keyword>
<dbReference type="Gene3D" id="1.10.510.10">
    <property type="entry name" value="Transferase(Phosphotransferase) domain 1"/>
    <property type="match status" value="1"/>
</dbReference>
<dbReference type="PANTHER" id="PTHR38248:SF2">
    <property type="entry name" value="FUNK1 11"/>
    <property type="match status" value="1"/>
</dbReference>
<dbReference type="SUPFAM" id="SSF56112">
    <property type="entry name" value="Protein kinase-like (PK-like)"/>
    <property type="match status" value="1"/>
</dbReference>